<name>S7U773_DESML</name>
<feature type="chain" id="PRO_5030177257" description="Lipoprotein" evidence="1">
    <location>
        <begin position="32"/>
        <end position="271"/>
    </location>
</feature>
<comment type="caution">
    <text evidence="2">The sequence shown here is derived from an EMBL/GenBank/DDBJ whole genome shotgun (WGS) entry which is preliminary data.</text>
</comment>
<gene>
    <name evidence="2" type="ORF">dsmv_1031</name>
</gene>
<protein>
    <recommendedName>
        <fullName evidence="4">Lipoprotein</fullName>
    </recommendedName>
</protein>
<dbReference type="AlphaFoldDB" id="S7U773"/>
<dbReference type="EMBL" id="ATHJ01000011">
    <property type="protein sequence ID" value="EPR44995.1"/>
    <property type="molecule type" value="Genomic_DNA"/>
</dbReference>
<keyword evidence="1" id="KW-0732">Signal</keyword>
<proteinExistence type="predicted"/>
<dbReference type="OrthoDB" id="5417695at2"/>
<feature type="signal peptide" evidence="1">
    <location>
        <begin position="1"/>
        <end position="31"/>
    </location>
</feature>
<accession>S7U773</accession>
<evidence type="ECO:0000313" key="3">
    <source>
        <dbReference type="Proteomes" id="UP000014977"/>
    </source>
</evidence>
<dbReference type="eggNOG" id="ENOG5033YV3">
    <property type="taxonomic scope" value="Bacteria"/>
</dbReference>
<sequence length="271" mass="30111">MKGYWYSRPRMTVRLKTVLCGLLLGVCLSCGQETRPPDSPAVPESFTFFEVGANTPLTDGLRSDLRGKLGKESISGRNVMNLEINYSGFLREHFPDLDILNRELNGSGGIRVEHDTVTLMYRHMSKQVTPFDFVELIFDANTRKPLVIRIRAGRDEVDILDTLKDRYGEPKAIAWGDGGARAYSWDKNGDVLILSAALNPVGRREFSISMYYVNSIKAMAKREKAARRQERQGEDSVVKDAFSKVFQGLPHAVLSPSAGPAVTGSRGVITI</sequence>
<reference evidence="2 3" key="1">
    <citation type="journal article" date="2013" name="Genome Announc.">
        <title>Draft genome sequences for three mercury-methylating, sulfate-reducing bacteria.</title>
        <authorList>
            <person name="Brown S.D."/>
            <person name="Hurt R.A.Jr."/>
            <person name="Gilmour C.C."/>
            <person name="Elias D.A."/>
        </authorList>
    </citation>
    <scope>NUCLEOTIDE SEQUENCE [LARGE SCALE GENOMIC DNA]</scope>
    <source>
        <strain evidence="2 3">DSM 2059</strain>
    </source>
</reference>
<dbReference type="Proteomes" id="UP000014977">
    <property type="component" value="Unassembled WGS sequence"/>
</dbReference>
<dbReference type="STRING" id="897.B2D07_12060"/>
<organism evidence="2 3">
    <name type="scientific">Desulfococcus multivorans DSM 2059</name>
    <dbReference type="NCBI Taxonomy" id="1121405"/>
    <lineage>
        <taxon>Bacteria</taxon>
        <taxon>Pseudomonadati</taxon>
        <taxon>Thermodesulfobacteriota</taxon>
        <taxon>Desulfobacteria</taxon>
        <taxon>Desulfobacterales</taxon>
        <taxon>Desulfococcaceae</taxon>
        <taxon>Desulfococcus</taxon>
    </lineage>
</organism>
<dbReference type="RefSeq" id="WP_020875222.1">
    <property type="nucleotide sequence ID" value="NZ_ATHJ01000011.1"/>
</dbReference>
<keyword evidence="3" id="KW-1185">Reference proteome</keyword>
<evidence type="ECO:0008006" key="4">
    <source>
        <dbReference type="Google" id="ProtNLM"/>
    </source>
</evidence>
<evidence type="ECO:0000256" key="1">
    <source>
        <dbReference type="SAM" id="SignalP"/>
    </source>
</evidence>
<evidence type="ECO:0000313" key="2">
    <source>
        <dbReference type="EMBL" id="EPR44995.1"/>
    </source>
</evidence>